<keyword evidence="2" id="KW-1185">Reference proteome</keyword>
<gene>
    <name evidence="1" type="ORF">NRO40_26515</name>
</gene>
<sequence>MAIHQPNLFPRLSTLAKLFAADCWIVLDDVQFARRDFQHRARLGSMSNPARHQWLSIPTHLPDGRSTLVRDAVVVDPDRSRRRVMHMLTQYYAKIPTGR</sequence>
<protein>
    <submittedName>
        <fullName evidence="1">WbqC family protein</fullName>
    </submittedName>
</protein>
<accession>A0ABY5NDG4</accession>
<proteinExistence type="predicted"/>
<dbReference type="RefSeq" id="WP_257375530.1">
    <property type="nucleotide sequence ID" value="NZ_CP102332.1"/>
</dbReference>
<reference evidence="1" key="1">
    <citation type="submission" date="2022-08" db="EMBL/GenBank/DDBJ databases">
        <title>Streptomyces changanensis sp. nov., an actinomycete isolated from soil.</title>
        <authorList>
            <person name="Wu H."/>
            <person name="Han L."/>
        </authorList>
    </citation>
    <scope>NUCLEOTIDE SEQUENCE</scope>
    <source>
        <strain evidence="1">HL-66</strain>
    </source>
</reference>
<evidence type="ECO:0000313" key="1">
    <source>
        <dbReference type="EMBL" id="UUS34030.1"/>
    </source>
</evidence>
<organism evidence="1 2">
    <name type="scientific">Streptomyces changanensis</name>
    <dbReference type="NCBI Taxonomy" id="2964669"/>
    <lineage>
        <taxon>Bacteria</taxon>
        <taxon>Bacillati</taxon>
        <taxon>Actinomycetota</taxon>
        <taxon>Actinomycetes</taxon>
        <taxon>Kitasatosporales</taxon>
        <taxon>Streptomycetaceae</taxon>
        <taxon>Streptomyces</taxon>
    </lineage>
</organism>
<evidence type="ECO:0000313" key="2">
    <source>
        <dbReference type="Proteomes" id="UP001060150"/>
    </source>
</evidence>
<dbReference type="Pfam" id="PF08889">
    <property type="entry name" value="WbqC"/>
    <property type="match status" value="1"/>
</dbReference>
<dbReference type="InterPro" id="IPR014985">
    <property type="entry name" value="WbqC"/>
</dbReference>
<dbReference type="Proteomes" id="UP001060150">
    <property type="component" value="Chromosome"/>
</dbReference>
<name>A0ABY5NDG4_9ACTN</name>
<dbReference type="EMBL" id="CP102332">
    <property type="protein sequence ID" value="UUS34030.1"/>
    <property type="molecule type" value="Genomic_DNA"/>
</dbReference>